<sequence length="236" mass="25145">MTTSCVSSVRPTLPPDVSVTSFTGPSNHAPTAIEGQVDAILSSAACFRALIAPPDLIATHDAILVACYSAHPLINMLREEFDLPVTGIMESSLLVSRTLGSRFGIVATSGRSATAHWSNVAHYHMTPYCAGIESCNLGVLDLERLPREEVMKILQSVSRKLISQGAEVLCLGCAGMTEMKLALEEVVSQEGVQVVDGVVAGVQHLIGIVRMGGKTGKKGVWRSSADGRKRRGQEYV</sequence>
<dbReference type="PANTHER" id="PTHR28047">
    <property type="entry name" value="PROTEIN DCG1"/>
    <property type="match status" value="1"/>
</dbReference>
<comment type="similarity">
    <text evidence="1">Belongs to the HyuE racemase family.</text>
</comment>
<organism evidence="2 3">
    <name type="scientific">Cercospora berteroae</name>
    <dbReference type="NCBI Taxonomy" id="357750"/>
    <lineage>
        <taxon>Eukaryota</taxon>
        <taxon>Fungi</taxon>
        <taxon>Dikarya</taxon>
        <taxon>Ascomycota</taxon>
        <taxon>Pezizomycotina</taxon>
        <taxon>Dothideomycetes</taxon>
        <taxon>Dothideomycetidae</taxon>
        <taxon>Mycosphaerellales</taxon>
        <taxon>Mycosphaerellaceae</taxon>
        <taxon>Cercospora</taxon>
    </lineage>
</organism>
<name>A0A2S6C8F1_9PEZI</name>
<dbReference type="Proteomes" id="UP000237631">
    <property type="component" value="Unassembled WGS sequence"/>
</dbReference>
<keyword evidence="3" id="KW-1185">Reference proteome</keyword>
<dbReference type="PANTHER" id="PTHR28047:SF6">
    <property type="entry name" value="CN HYDROLASE DOMAIN-CONTAINING PROTEIN"/>
    <property type="match status" value="1"/>
</dbReference>
<dbReference type="EMBL" id="PNEN01000528">
    <property type="protein sequence ID" value="PPJ55953.1"/>
    <property type="molecule type" value="Genomic_DNA"/>
</dbReference>
<dbReference type="AlphaFoldDB" id="A0A2S6C8F1"/>
<protein>
    <recommendedName>
        <fullName evidence="4">Hydantoin racemase</fullName>
    </recommendedName>
</protein>
<dbReference type="STRING" id="357750.A0A2S6C8F1"/>
<dbReference type="Pfam" id="PF01177">
    <property type="entry name" value="Asp_Glu_race"/>
    <property type="match status" value="1"/>
</dbReference>
<evidence type="ECO:0000256" key="1">
    <source>
        <dbReference type="ARBA" id="ARBA00038414"/>
    </source>
</evidence>
<evidence type="ECO:0000313" key="2">
    <source>
        <dbReference type="EMBL" id="PPJ55953.1"/>
    </source>
</evidence>
<reference evidence="3" key="1">
    <citation type="journal article" date="2017" name="bioRxiv">
        <title>Conservation of a gene cluster reveals novel cercosporin biosynthetic mechanisms and extends production to the genus Colletotrichum.</title>
        <authorList>
            <person name="de Jonge R."/>
            <person name="Ebert M.K."/>
            <person name="Huitt-Roehl C.R."/>
            <person name="Pal P."/>
            <person name="Suttle J.C."/>
            <person name="Spanner R.E."/>
            <person name="Neubauer J.D."/>
            <person name="Jurick W.M.II."/>
            <person name="Stott K.A."/>
            <person name="Secor G.A."/>
            <person name="Thomma B.P.H.J."/>
            <person name="Van de Peer Y."/>
            <person name="Townsend C.A."/>
            <person name="Bolton M.D."/>
        </authorList>
    </citation>
    <scope>NUCLEOTIDE SEQUENCE [LARGE SCALE GENOMIC DNA]</scope>
    <source>
        <strain evidence="3">CBS538.71</strain>
    </source>
</reference>
<dbReference type="InterPro" id="IPR015942">
    <property type="entry name" value="Asp/Glu/hydantoin_racemase"/>
</dbReference>
<dbReference type="InterPro" id="IPR052186">
    <property type="entry name" value="Hydantoin_racemase-like"/>
</dbReference>
<comment type="caution">
    <text evidence="2">The sequence shown here is derived from an EMBL/GenBank/DDBJ whole genome shotgun (WGS) entry which is preliminary data.</text>
</comment>
<evidence type="ECO:0008006" key="4">
    <source>
        <dbReference type="Google" id="ProtNLM"/>
    </source>
</evidence>
<dbReference type="OrthoDB" id="412018at2759"/>
<gene>
    <name evidence="2" type="ORF">CBER1_03598</name>
</gene>
<dbReference type="InterPro" id="IPR053714">
    <property type="entry name" value="Iso_Racemase_Enz_sf"/>
</dbReference>
<dbReference type="GO" id="GO:0047661">
    <property type="term" value="F:amino-acid racemase activity"/>
    <property type="evidence" value="ECO:0007669"/>
    <property type="project" value="InterPro"/>
</dbReference>
<dbReference type="Gene3D" id="3.40.50.12500">
    <property type="match status" value="1"/>
</dbReference>
<accession>A0A2S6C8F1</accession>
<evidence type="ECO:0000313" key="3">
    <source>
        <dbReference type="Proteomes" id="UP000237631"/>
    </source>
</evidence>
<proteinExistence type="inferred from homology"/>